<comment type="cofactor">
    <cofactor evidence="1">
        <name>a divalent metal cation</name>
        <dbReference type="ChEBI" id="CHEBI:60240"/>
    </cofactor>
</comment>
<evidence type="ECO:0008006" key="8">
    <source>
        <dbReference type="Google" id="ProtNLM"/>
    </source>
</evidence>
<evidence type="ECO:0000256" key="1">
    <source>
        <dbReference type="ARBA" id="ARBA00001968"/>
    </source>
</evidence>
<dbReference type="InterPro" id="IPR058353">
    <property type="entry name" value="DUF8040"/>
</dbReference>
<evidence type="ECO:0000256" key="3">
    <source>
        <dbReference type="SAM" id="MobiDB-lite"/>
    </source>
</evidence>
<sequence length="650" mass="72874">MEDACIEQTTNLSLPSAHNDPHGTAEPSTGPTAALEVGLNYPAGRGQGETRSGLGLGSLAGHGKCVAGVPLDGTETTVGHNTVILDSSGVADVEVRYYGEGDEGYIPSPTIVENQYGVDMNVDGHGCGRVRAPPKPRQAASFAAHGHGSGVVVGCLQPQLRLRSSRFSWMAKMPLWLEHRRHNDHLRTMPIRIFVDCHADSMEWTPEHLTQVCELFAEQVEKGNRQNTHLNGVGGTQLKNKWDKLKPEFVTWQKLMKRQTSTSWYHLRKTIDMDPEWWRKMKAQNPVCAKFKKCPIQNEELLIKMFKDITNDESDHRNPMTENPIIPKSQLSNMTGVSILPDGDVAEDVSPSLASLSEDNSETDSEEDTEFIRMVSSGGQITTYIGMYIDKNPSQTSTLSGMGWLKETLHTLSECHSQLRMSTEIFMDFHDLLVRKYGLQASLRMSKYESLAICLFICGGNESNRRSQNCFKHSGEMISRKFDEVLNATMAMAKDFIRPKNPYFPKAYPHFRDCIGALDGTNIHVCLSPDEQIRFIGKSGIPTQNVLVVCDFDMRFTYVPTGQLGAMHETSVLCSTIQVDENFSTPSTRGLEPKTPREKLNRVHSSIRNVIERCFGVLIKMKWQILYNMPPYSMTKQKKIVVATMFRFLS</sequence>
<dbReference type="AlphaFoldDB" id="A0AAQ3X977"/>
<feature type="region of interest" description="Disordered" evidence="3">
    <location>
        <begin position="1"/>
        <end position="55"/>
    </location>
</feature>
<gene>
    <name evidence="6" type="ORF">U9M48_036667</name>
</gene>
<dbReference type="PANTHER" id="PTHR47851:SF1">
    <property type="entry name" value="OS06G0588700 PROTEIN"/>
    <property type="match status" value="1"/>
</dbReference>
<protein>
    <recommendedName>
        <fullName evidence="8">DDE Tnp4 domain-containing protein</fullName>
    </recommendedName>
</protein>
<feature type="compositionally biased region" description="Polar residues" evidence="3">
    <location>
        <begin position="7"/>
        <end position="16"/>
    </location>
</feature>
<feature type="domain" description="DUF8040" evidence="5">
    <location>
        <begin position="396"/>
        <end position="490"/>
    </location>
</feature>
<dbReference type="GO" id="GO:0046872">
    <property type="term" value="F:metal ion binding"/>
    <property type="evidence" value="ECO:0007669"/>
    <property type="project" value="UniProtKB-KW"/>
</dbReference>
<evidence type="ECO:0000259" key="5">
    <source>
        <dbReference type="Pfam" id="PF26138"/>
    </source>
</evidence>
<accession>A0AAQ3X977</accession>
<organism evidence="6 7">
    <name type="scientific">Paspalum notatum var. saurae</name>
    <dbReference type="NCBI Taxonomy" id="547442"/>
    <lineage>
        <taxon>Eukaryota</taxon>
        <taxon>Viridiplantae</taxon>
        <taxon>Streptophyta</taxon>
        <taxon>Embryophyta</taxon>
        <taxon>Tracheophyta</taxon>
        <taxon>Spermatophyta</taxon>
        <taxon>Magnoliopsida</taxon>
        <taxon>Liliopsida</taxon>
        <taxon>Poales</taxon>
        <taxon>Poaceae</taxon>
        <taxon>PACMAD clade</taxon>
        <taxon>Panicoideae</taxon>
        <taxon>Andropogonodae</taxon>
        <taxon>Paspaleae</taxon>
        <taxon>Paspalinae</taxon>
        <taxon>Paspalum</taxon>
    </lineage>
</organism>
<evidence type="ECO:0000256" key="2">
    <source>
        <dbReference type="ARBA" id="ARBA00022723"/>
    </source>
</evidence>
<evidence type="ECO:0000259" key="4">
    <source>
        <dbReference type="Pfam" id="PF13359"/>
    </source>
</evidence>
<keyword evidence="7" id="KW-1185">Reference proteome</keyword>
<name>A0AAQ3X977_PASNO</name>
<evidence type="ECO:0000313" key="6">
    <source>
        <dbReference type="EMBL" id="WVZ90358.1"/>
    </source>
</evidence>
<dbReference type="Pfam" id="PF26138">
    <property type="entry name" value="DUF8040"/>
    <property type="match status" value="1"/>
</dbReference>
<proteinExistence type="predicted"/>
<dbReference type="Pfam" id="PF13359">
    <property type="entry name" value="DDE_Tnp_4"/>
    <property type="match status" value="1"/>
</dbReference>
<dbReference type="InterPro" id="IPR027806">
    <property type="entry name" value="HARBI1_dom"/>
</dbReference>
<dbReference type="Proteomes" id="UP001341281">
    <property type="component" value="Chromosome 08"/>
</dbReference>
<dbReference type="PANTHER" id="PTHR47851">
    <property type="entry name" value="OS06G0588700 PROTEIN-RELATED"/>
    <property type="match status" value="1"/>
</dbReference>
<reference evidence="6 7" key="1">
    <citation type="submission" date="2024-02" db="EMBL/GenBank/DDBJ databases">
        <title>High-quality chromosome-scale genome assembly of Pensacola bahiagrass (Paspalum notatum Flugge var. saurae).</title>
        <authorList>
            <person name="Vega J.M."/>
            <person name="Podio M."/>
            <person name="Orjuela J."/>
            <person name="Siena L.A."/>
            <person name="Pessino S.C."/>
            <person name="Combes M.C."/>
            <person name="Mariac C."/>
            <person name="Albertini E."/>
            <person name="Pupilli F."/>
            <person name="Ortiz J.P.A."/>
            <person name="Leblanc O."/>
        </authorList>
    </citation>
    <scope>NUCLEOTIDE SEQUENCE [LARGE SCALE GENOMIC DNA]</scope>
    <source>
        <strain evidence="6">R1</strain>
        <tissue evidence="6">Leaf</tissue>
    </source>
</reference>
<keyword evidence="2" id="KW-0479">Metal-binding</keyword>
<feature type="domain" description="DDE Tnp4" evidence="4">
    <location>
        <begin position="518"/>
        <end position="644"/>
    </location>
</feature>
<dbReference type="EMBL" id="CP144752">
    <property type="protein sequence ID" value="WVZ90358.1"/>
    <property type="molecule type" value="Genomic_DNA"/>
</dbReference>
<evidence type="ECO:0000313" key="7">
    <source>
        <dbReference type="Proteomes" id="UP001341281"/>
    </source>
</evidence>